<evidence type="ECO:0008006" key="3">
    <source>
        <dbReference type="Google" id="ProtNLM"/>
    </source>
</evidence>
<evidence type="ECO:0000313" key="2">
    <source>
        <dbReference type="Proteomes" id="UP000192277"/>
    </source>
</evidence>
<organism evidence="1 2">
    <name type="scientific">Niastella koreensis</name>
    <dbReference type="NCBI Taxonomy" id="354356"/>
    <lineage>
        <taxon>Bacteria</taxon>
        <taxon>Pseudomonadati</taxon>
        <taxon>Bacteroidota</taxon>
        <taxon>Chitinophagia</taxon>
        <taxon>Chitinophagales</taxon>
        <taxon>Chitinophagaceae</taxon>
        <taxon>Niastella</taxon>
    </lineage>
</organism>
<protein>
    <recommendedName>
        <fullName evidence="3">Lipoprotein</fullName>
    </recommendedName>
</protein>
<comment type="caution">
    <text evidence="1">The sequence shown here is derived from an EMBL/GenBank/DDBJ whole genome shotgun (WGS) entry which is preliminary data.</text>
</comment>
<evidence type="ECO:0000313" key="1">
    <source>
        <dbReference type="EMBL" id="OQP50146.1"/>
    </source>
</evidence>
<dbReference type="EMBL" id="LWBO01000007">
    <property type="protein sequence ID" value="OQP50146.1"/>
    <property type="molecule type" value="Genomic_DNA"/>
</dbReference>
<accession>A0ABX3NZ15</accession>
<sequence length="108" mass="11994">MKRSKHIHLVLVTAVLASCNRVMIPADPSAPYVPDATLTMAPAYVDSSANCSCDVYNNYDQYYSPYLSYGYYYHSWYPGSYARRGTVVRSNHFIARGGFGKFGVSAAT</sequence>
<reference evidence="1 2" key="1">
    <citation type="submission" date="2016-04" db="EMBL/GenBank/DDBJ databases">
        <authorList>
            <person name="Chen L."/>
            <person name="Zhuang W."/>
            <person name="Wang G."/>
        </authorList>
    </citation>
    <scope>NUCLEOTIDE SEQUENCE [LARGE SCALE GENOMIC DNA]</scope>
    <source>
        <strain evidence="2">GR20</strain>
    </source>
</reference>
<dbReference type="Proteomes" id="UP000192277">
    <property type="component" value="Unassembled WGS sequence"/>
</dbReference>
<gene>
    <name evidence="1" type="ORF">A4D02_27325</name>
</gene>
<name>A0ABX3NZ15_9BACT</name>
<keyword evidence="2" id="KW-1185">Reference proteome</keyword>
<dbReference type="RefSeq" id="WP_014219468.1">
    <property type="nucleotide sequence ID" value="NZ_LWBO01000007.1"/>
</dbReference>
<dbReference type="PROSITE" id="PS51257">
    <property type="entry name" value="PROKAR_LIPOPROTEIN"/>
    <property type="match status" value="1"/>
</dbReference>
<proteinExistence type="predicted"/>